<dbReference type="EMBL" id="BMQN01000015">
    <property type="protein sequence ID" value="GGS05524.1"/>
    <property type="molecule type" value="Genomic_DNA"/>
</dbReference>
<accession>A0ABQ2S7L6</accession>
<sequence length="81" mass="8769">MLVHITVNLNEAEDKAAGEAVLELLHRAGVRDIDSKFLHRYGLVSGDVDPDQIEAIEALAVVQAVEPDGSVSALSHRRSRP</sequence>
<dbReference type="RefSeq" id="WP_189074462.1">
    <property type="nucleotide sequence ID" value="NZ_BMQN01000015.1"/>
</dbReference>
<dbReference type="Proteomes" id="UP000644548">
    <property type="component" value="Unassembled WGS sequence"/>
</dbReference>
<reference evidence="2" key="1">
    <citation type="journal article" date="2019" name="Int. J. Syst. Evol. Microbiol.">
        <title>The Global Catalogue of Microorganisms (GCM) 10K type strain sequencing project: providing services to taxonomists for standard genome sequencing and annotation.</title>
        <authorList>
            <consortium name="The Broad Institute Genomics Platform"/>
            <consortium name="The Broad Institute Genome Sequencing Center for Infectious Disease"/>
            <person name="Wu L."/>
            <person name="Ma J."/>
        </authorList>
    </citation>
    <scope>NUCLEOTIDE SEQUENCE [LARGE SCALE GENOMIC DNA]</scope>
    <source>
        <strain evidence="2">JCM 31405</strain>
    </source>
</reference>
<organism evidence="1 2">
    <name type="scientific">Deinococcus sedimenti</name>
    <dbReference type="NCBI Taxonomy" id="1867090"/>
    <lineage>
        <taxon>Bacteria</taxon>
        <taxon>Thermotogati</taxon>
        <taxon>Deinococcota</taxon>
        <taxon>Deinococci</taxon>
        <taxon>Deinococcales</taxon>
        <taxon>Deinococcaceae</taxon>
        <taxon>Deinococcus</taxon>
    </lineage>
</organism>
<proteinExistence type="predicted"/>
<evidence type="ECO:0000313" key="2">
    <source>
        <dbReference type="Proteomes" id="UP000644548"/>
    </source>
</evidence>
<evidence type="ECO:0000313" key="1">
    <source>
        <dbReference type="EMBL" id="GGS05524.1"/>
    </source>
</evidence>
<gene>
    <name evidence="1" type="ORF">GCM10008960_35020</name>
</gene>
<comment type="caution">
    <text evidence="1">The sequence shown here is derived from an EMBL/GenBank/DDBJ whole genome shotgun (WGS) entry which is preliminary data.</text>
</comment>
<name>A0ABQ2S7L6_9DEIO</name>
<protein>
    <submittedName>
        <fullName evidence="1">Uncharacterized protein</fullName>
    </submittedName>
</protein>
<keyword evidence="2" id="KW-1185">Reference proteome</keyword>